<dbReference type="InterPro" id="IPR000315">
    <property type="entry name" value="Znf_B-box"/>
</dbReference>
<dbReference type="GO" id="GO:0008270">
    <property type="term" value="F:zinc ion binding"/>
    <property type="evidence" value="ECO:0007669"/>
    <property type="project" value="UniProtKB-KW"/>
</dbReference>
<evidence type="ECO:0000256" key="1">
    <source>
        <dbReference type="PROSITE-ProRule" id="PRU00024"/>
    </source>
</evidence>
<reference evidence="5" key="1">
    <citation type="submission" date="2025-08" db="UniProtKB">
        <authorList>
            <consortium name="RefSeq"/>
        </authorList>
    </citation>
    <scope>IDENTIFICATION</scope>
    <source>
        <tissue evidence="5">Whole sample</tissue>
    </source>
</reference>
<keyword evidence="2" id="KW-0175">Coiled coil</keyword>
<gene>
    <name evidence="5" type="primary">LOC111111349</name>
</gene>
<dbReference type="Gene3D" id="3.30.160.60">
    <property type="entry name" value="Classic Zinc Finger"/>
    <property type="match status" value="1"/>
</dbReference>
<dbReference type="SUPFAM" id="SSF63829">
    <property type="entry name" value="Calcium-dependent phosphotriesterase"/>
    <property type="match status" value="1"/>
</dbReference>
<protein>
    <submittedName>
        <fullName evidence="5">Uncharacterized protein LOC111111349</fullName>
    </submittedName>
</protein>
<dbReference type="GeneID" id="111111349"/>
<proteinExistence type="predicted"/>
<dbReference type="Pfam" id="PF00643">
    <property type="entry name" value="zf-B_box"/>
    <property type="match status" value="1"/>
</dbReference>
<keyword evidence="4" id="KW-1185">Reference proteome</keyword>
<dbReference type="CDD" id="cd19756">
    <property type="entry name" value="Bbox2"/>
    <property type="match status" value="1"/>
</dbReference>
<dbReference type="PANTHER" id="PTHR25462:SF296">
    <property type="entry name" value="MEIOTIC P26, ISOFORM F"/>
    <property type="match status" value="1"/>
</dbReference>
<feature type="domain" description="B box-type" evidence="3">
    <location>
        <begin position="23"/>
        <end position="67"/>
    </location>
</feature>
<dbReference type="PROSITE" id="PS50119">
    <property type="entry name" value="ZF_BBOX"/>
    <property type="match status" value="1"/>
</dbReference>
<dbReference type="RefSeq" id="XP_022303987.1">
    <property type="nucleotide sequence ID" value="XM_022448279.1"/>
</dbReference>
<sequence>MSHAHEDVSDFIGELRIETTDKPESNICQFHNDQTFTAKCKQCEQLVCIKCIVTTHKGHIFDDLVELLEPSSVIIKQIQKETLEKKWLAYLHKENTGAQAEVNRVQEHNERTRREIQKVHLSLVEKIDSDRDTLLSALEKDLAKAKDRQTKIQNKMAAVAKDLEVIAQTLAEGSTVDIIRLSLKLQSKYLENVPTYLNENIASARKTRFLSRVDDVNVLGEKHVVPELEVYGVYQTSMAVLSTVRNLLEDETWIAGVHSPQGIRLHVPRQKHSSAMKYKFRKTFVYSIVFTKSTTNTLALMSFANVHEIRAIDLQRVNDDDGVVFTDLRDMFPLGLEVSQNGDVYACASERYSKQMSESIKRGVFRISKFGQVLNFFQFVEDTRKCLFSYPSCLTENTDGVICVIDRKSNSSGRVVALNHLGKKVFTYERPPNSTPTEDVDLKYITHDTVGNIFISDFSNNRVHMISLCGHFVAIVMGPEETITITSPAALHADEFGNLWIGCASDKNLIHTCQVMKIKMNLK</sequence>
<keyword evidence="1" id="KW-0863">Zinc-finger</keyword>
<dbReference type="AlphaFoldDB" id="A0A8B8BKX4"/>
<evidence type="ECO:0000313" key="4">
    <source>
        <dbReference type="Proteomes" id="UP000694844"/>
    </source>
</evidence>
<accession>A0A8B8BKX4</accession>
<name>A0A8B8BKX4_CRAVI</name>
<organism evidence="4 5">
    <name type="scientific">Crassostrea virginica</name>
    <name type="common">Eastern oyster</name>
    <dbReference type="NCBI Taxonomy" id="6565"/>
    <lineage>
        <taxon>Eukaryota</taxon>
        <taxon>Metazoa</taxon>
        <taxon>Spiralia</taxon>
        <taxon>Lophotrochozoa</taxon>
        <taxon>Mollusca</taxon>
        <taxon>Bivalvia</taxon>
        <taxon>Autobranchia</taxon>
        <taxon>Pteriomorphia</taxon>
        <taxon>Ostreida</taxon>
        <taxon>Ostreoidea</taxon>
        <taxon>Ostreidae</taxon>
        <taxon>Crassostrea</taxon>
    </lineage>
</organism>
<dbReference type="Gene3D" id="2.120.10.30">
    <property type="entry name" value="TolB, C-terminal domain"/>
    <property type="match status" value="1"/>
</dbReference>
<dbReference type="OrthoDB" id="6057383at2759"/>
<dbReference type="SUPFAM" id="SSF57845">
    <property type="entry name" value="B-box zinc-binding domain"/>
    <property type="match status" value="1"/>
</dbReference>
<evidence type="ECO:0000313" key="5">
    <source>
        <dbReference type="RefSeq" id="XP_022303987.1"/>
    </source>
</evidence>
<dbReference type="Proteomes" id="UP000694844">
    <property type="component" value="Chromosome 9"/>
</dbReference>
<dbReference type="PANTHER" id="PTHR25462">
    <property type="entry name" value="BONUS, ISOFORM C-RELATED"/>
    <property type="match status" value="1"/>
</dbReference>
<dbReference type="KEGG" id="cvn:111111349"/>
<dbReference type="InterPro" id="IPR047153">
    <property type="entry name" value="TRIM45/56/19-like"/>
</dbReference>
<keyword evidence="1" id="KW-0862">Zinc</keyword>
<dbReference type="InterPro" id="IPR011042">
    <property type="entry name" value="6-blade_b-propeller_TolB-like"/>
</dbReference>
<evidence type="ECO:0000259" key="3">
    <source>
        <dbReference type="PROSITE" id="PS50119"/>
    </source>
</evidence>
<keyword evidence="1" id="KW-0479">Metal-binding</keyword>
<feature type="coiled-coil region" evidence="2">
    <location>
        <begin position="95"/>
        <end position="155"/>
    </location>
</feature>
<evidence type="ECO:0000256" key="2">
    <source>
        <dbReference type="SAM" id="Coils"/>
    </source>
</evidence>